<dbReference type="EMBL" id="RYCF01000208">
    <property type="protein sequence ID" value="MQK27457.1"/>
    <property type="molecule type" value="Genomic_DNA"/>
</dbReference>
<proteinExistence type="predicted"/>
<comment type="caution">
    <text evidence="1">The sequence shown here is derived from an EMBL/GenBank/DDBJ whole genome shotgun (WGS) entry which is preliminary data.</text>
</comment>
<dbReference type="Pfam" id="PF13289">
    <property type="entry name" value="SIR2_2"/>
    <property type="match status" value="1"/>
</dbReference>
<dbReference type="InterPro" id="IPR027417">
    <property type="entry name" value="P-loop_NTPase"/>
</dbReference>
<name>A0A5P0JGY6_ECOLX</name>
<accession>A0A5P0JGY6</accession>
<dbReference type="AlphaFoldDB" id="A0A5P0JGY6"/>
<evidence type="ECO:0000313" key="2">
    <source>
        <dbReference type="Proteomes" id="UP000359125"/>
    </source>
</evidence>
<dbReference type="SUPFAM" id="SSF52540">
    <property type="entry name" value="P-loop containing nucleoside triphosphate hydrolases"/>
    <property type="match status" value="1"/>
</dbReference>
<dbReference type="Proteomes" id="UP000359125">
    <property type="component" value="Unassembled WGS sequence"/>
</dbReference>
<protein>
    <submittedName>
        <fullName evidence="1">Uncharacterized protein</fullName>
    </submittedName>
</protein>
<reference evidence="1 2" key="1">
    <citation type="journal article" date="2019" name="Environ. Health Perspect.">
        <title>Inter-host Transmission of Carbapenemase-Producing Escherichia coli among Humans and Backyard Animals.</title>
        <authorList>
            <person name="Li J."/>
            <person name="Bi Z."/>
            <person name="Ma S."/>
            <person name="Chen B."/>
            <person name="Cai C."/>
            <person name="He J."/>
            <person name="Schwarz S."/>
            <person name="Sun C."/>
            <person name="Zhou Y."/>
            <person name="Yin J."/>
            <person name="Hulth A."/>
            <person name="Wang Y."/>
            <person name="Shen Z."/>
            <person name="Wang S."/>
            <person name="Wu C."/>
            <person name="Nilsson L.E."/>
            <person name="Walsh T.R."/>
            <person name="Borjesson S."/>
            <person name="Shen J."/>
            <person name="Sun Q."/>
            <person name="Wang Y."/>
        </authorList>
    </citation>
    <scope>NUCLEOTIDE SEQUENCE [LARGE SCALE GENOMIC DNA]</scope>
    <source>
        <strain evidence="1 2">A016f</strain>
    </source>
</reference>
<sequence length="1037" mass="118853">MLWFHNVKIIRNSLLVVSSYNERDCLMFNSYTEFVKSLVLDIRKGKDVSFLLGSAVSCSPEGNGVPGVSGMNDILRQYMIDLDIYDGFESNIIGLSETDKYQKSFEYLLKVGDQDEVKEIMALAMNNARSGDKWLITKSLDDFSRLISETSIKVKCILTTNFDPLIEEALFRVNRNCNVHNLIVDQPIGSVTSYSGESIPVVHLHGVWDGDTMHTQTQLSSLRKKIELSIKNILDTSKLYVIGYAGWDDVFLQALRNIVHEFQPSYNVRWGFYKNSIDDVSKEHSRLIEIIQPALVNARFQGYVGVDCNTYFEDALAEISKKKQLSKFVVKKTGLQPITESIVISLRPYNLSVEPAHDIIRLVEQKKATDYLNNNNHFELVSGWGYGKAGFLYSFIHDEFYDFTCYYSDVNGLTESRDIEVKIKQDIGIDIATFISNNGLGKRILILDNIARLPPSTKAFFSEIAKLSSDLSSGVKVIFVSATCNGICSGIVELQPLSLDDIKEYIKVGTDITEIKREKLDRLYEITNGIPLKLDKVKEYYELMSFDEVLDAGNIVVSAEGTNTDIPHYISKQINEIRSDNRKLYSLLCIFSMLEYGEKLTNIRSYYSSYDFHFDDFAKLERYGLIYTITKDNYKILRISPVVSDFVKQGMDPNQRYELVKKSLGLCIGSDWMSGKVRVSPTVKMMLESPEFYPGNVHSAISSYFSLIDINHYDREVKSLIHVSIGYCIFLKSACYYKELVAFSRMLYSNISHLDILDKFRAAYFLATSLRMIDEVEQSVEFIEPLSDEFEAKEFCQKEYYFKMLDNIMMACSEYNDEKARKYAIKLKKIAPKSSSYYINAEVHLADELSHGKRLNKLISLEKKSRAAGYNTLANNISIKLHYLFSGSSFKYIDNAIKNEGGVYTKARALLVKYEELVRCGEFEKIDAEGVRELKAVYDYLFLQRLDELFNRCTDVLWQLMKAYRDVNGLYYLFKRGSVIWRVTSSYDKELEYAKELNEQQFDISGGGDDMKYLSIRLSFLALKVERDKCLIDAPTL</sequence>
<evidence type="ECO:0000313" key="1">
    <source>
        <dbReference type="EMBL" id="MQK27457.1"/>
    </source>
</evidence>
<organism evidence="1 2">
    <name type="scientific">Escherichia coli</name>
    <dbReference type="NCBI Taxonomy" id="562"/>
    <lineage>
        <taxon>Bacteria</taxon>
        <taxon>Pseudomonadati</taxon>
        <taxon>Pseudomonadota</taxon>
        <taxon>Gammaproteobacteria</taxon>
        <taxon>Enterobacterales</taxon>
        <taxon>Enterobacteriaceae</taxon>
        <taxon>Escherichia</taxon>
    </lineage>
</organism>
<gene>
    <name evidence="1" type="ORF">EIZ93_25050</name>
</gene>